<accession>A0A833R997</accession>
<dbReference type="PANTHER" id="PTHR47071">
    <property type="entry name" value="PROTEIN TRM32"/>
    <property type="match status" value="1"/>
</dbReference>
<evidence type="ECO:0000313" key="3">
    <source>
        <dbReference type="EMBL" id="KAF3333637.1"/>
    </source>
</evidence>
<evidence type="ECO:0000313" key="4">
    <source>
        <dbReference type="Proteomes" id="UP000623129"/>
    </source>
</evidence>
<organism evidence="3 4">
    <name type="scientific">Carex littledalei</name>
    <dbReference type="NCBI Taxonomy" id="544730"/>
    <lineage>
        <taxon>Eukaryota</taxon>
        <taxon>Viridiplantae</taxon>
        <taxon>Streptophyta</taxon>
        <taxon>Embryophyta</taxon>
        <taxon>Tracheophyta</taxon>
        <taxon>Spermatophyta</taxon>
        <taxon>Magnoliopsida</taxon>
        <taxon>Liliopsida</taxon>
        <taxon>Poales</taxon>
        <taxon>Cyperaceae</taxon>
        <taxon>Cyperoideae</taxon>
        <taxon>Cariceae</taxon>
        <taxon>Carex</taxon>
        <taxon>Carex subgen. Euthyceras</taxon>
    </lineage>
</organism>
<dbReference type="OrthoDB" id="758104at2759"/>
<dbReference type="AlphaFoldDB" id="A0A833R997"/>
<dbReference type="Pfam" id="PF14309">
    <property type="entry name" value="DUF4378"/>
    <property type="match status" value="1"/>
</dbReference>
<dbReference type="InterPro" id="IPR025486">
    <property type="entry name" value="DUF4378"/>
</dbReference>
<feature type="region of interest" description="Disordered" evidence="1">
    <location>
        <begin position="46"/>
        <end position="82"/>
    </location>
</feature>
<feature type="compositionally biased region" description="Basic residues" evidence="1">
    <location>
        <begin position="70"/>
        <end position="82"/>
    </location>
</feature>
<feature type="region of interest" description="Disordered" evidence="1">
    <location>
        <begin position="120"/>
        <end position="146"/>
    </location>
</feature>
<feature type="region of interest" description="Disordered" evidence="1">
    <location>
        <begin position="167"/>
        <end position="209"/>
    </location>
</feature>
<keyword evidence="4" id="KW-1185">Reference proteome</keyword>
<protein>
    <recommendedName>
        <fullName evidence="2">DUF4378 domain-containing protein</fullName>
    </recommendedName>
</protein>
<feature type="compositionally biased region" description="Low complexity" evidence="1">
    <location>
        <begin position="125"/>
        <end position="144"/>
    </location>
</feature>
<dbReference type="EMBL" id="SWLB01000010">
    <property type="protein sequence ID" value="KAF3333637.1"/>
    <property type="molecule type" value="Genomic_DNA"/>
</dbReference>
<dbReference type="PANTHER" id="PTHR47071:SF12">
    <property type="entry name" value="OS01G0149900 PROTEIN"/>
    <property type="match status" value="1"/>
</dbReference>
<comment type="caution">
    <text evidence="3">The sequence shown here is derived from an EMBL/GenBank/DDBJ whole genome shotgun (WGS) entry which is preliminary data.</text>
</comment>
<feature type="compositionally biased region" description="Polar residues" evidence="1">
    <location>
        <begin position="185"/>
        <end position="209"/>
    </location>
</feature>
<gene>
    <name evidence="3" type="ORF">FCM35_KLT01328</name>
</gene>
<name>A0A833R997_9POAL</name>
<evidence type="ECO:0000259" key="2">
    <source>
        <dbReference type="Pfam" id="PF14309"/>
    </source>
</evidence>
<feature type="domain" description="DUF4378" evidence="2">
    <location>
        <begin position="559"/>
        <end position="664"/>
    </location>
</feature>
<feature type="compositionally biased region" description="Polar residues" evidence="1">
    <location>
        <begin position="167"/>
        <end position="176"/>
    </location>
</feature>
<reference evidence="3" key="1">
    <citation type="submission" date="2020-01" db="EMBL/GenBank/DDBJ databases">
        <title>Genome sequence of Kobresia littledalei, the first chromosome-level genome in the family Cyperaceae.</title>
        <authorList>
            <person name="Qu G."/>
        </authorList>
    </citation>
    <scope>NUCLEOTIDE SEQUENCE</scope>
    <source>
        <strain evidence="3">C.B.Clarke</strain>
        <tissue evidence="3">Leaf</tissue>
    </source>
</reference>
<dbReference type="InterPro" id="IPR044257">
    <property type="entry name" value="TRM32-like"/>
</dbReference>
<proteinExistence type="predicted"/>
<sequence>MAGPSLQHQESHVYMRDFRGCRWALLQWFDFQHRLKSISGSKFKGSEVPLLSQDGDSTDMDSDSSTSSKHSSRKKPSGKRKSLLKSFIPKKFYRKQDQKQKILPLSPQLLRTISIHHLEPKKSKLSSTSTSTSTSDSCSASGSSHGNVDIMANDSLLPRHLNVIQEKNSNRSSSALSKIHPDSMSPYTSNLDDATRNAESNQNRPQVTNKSIKQMITMESVLHKIPYGQKLPEHSKFSTNLNLFRSVSVTYDREGPHKVMNRSRSLSDSVSRYSQLLESLSRESTQKTTQPRSKLATDQSFKESTMANNTSQGKDPSSTLETVPSGTELTKDGPLQKQNSAVFSLQATYSISNASETVVDDTRLTKEESFGDSKGATCALSNGVESISFVQDVAKGVGSGSETSESYEECENLNLVKEKEEFAAVQDEVGRHVNDYEIFQESSLSVLDSEFLDDPISSKIQNMEGHNLKDISDDSETFGENANPCLANFDILPSQLVQENDAELDNLEDLFENFGFSDGDFLEIINVLLQEVHQENDKIPFGYDFTKFDYDFGGFDYDENMSLDQNILYAIIHEALRENLNKYLANGTLVSSYTMVPKSNSLQNGLIKDLWKNLSCYVNSEISFSRKNFIDGSLQNDGWLNYPTEREHLEVELGDEIFDSIMDELICEVC</sequence>
<feature type="region of interest" description="Disordered" evidence="1">
    <location>
        <begin position="279"/>
        <end position="335"/>
    </location>
</feature>
<dbReference type="Proteomes" id="UP000623129">
    <property type="component" value="Unassembled WGS sequence"/>
</dbReference>
<feature type="compositionally biased region" description="Polar residues" evidence="1">
    <location>
        <begin position="286"/>
        <end position="328"/>
    </location>
</feature>
<evidence type="ECO:0000256" key="1">
    <source>
        <dbReference type="SAM" id="MobiDB-lite"/>
    </source>
</evidence>